<comment type="caution">
    <text evidence="1">The sequence shown here is derived from an EMBL/GenBank/DDBJ whole genome shotgun (WGS) entry which is preliminary data.</text>
</comment>
<name>A0A6I2KTB5_9BURK</name>
<dbReference type="AlphaFoldDB" id="A0A6I2KTB5"/>
<gene>
    <name evidence="1" type="ORF">GJ699_02400</name>
</gene>
<reference evidence="1 2" key="1">
    <citation type="submission" date="2019-11" db="EMBL/GenBank/DDBJ databases">
        <title>Novel species isolated from a subtropical stream in China.</title>
        <authorList>
            <person name="Lu H."/>
        </authorList>
    </citation>
    <scope>NUCLEOTIDE SEQUENCE [LARGE SCALE GENOMIC DNA]</scope>
    <source>
        <strain evidence="1 2">FT80W</strain>
    </source>
</reference>
<dbReference type="InterPro" id="IPR010982">
    <property type="entry name" value="Lambda_DNA-bd_dom_sf"/>
</dbReference>
<evidence type="ECO:0000313" key="1">
    <source>
        <dbReference type="EMBL" id="MRW88831.1"/>
    </source>
</evidence>
<dbReference type="RefSeq" id="WP_154372717.1">
    <property type="nucleotide sequence ID" value="NZ_WKJK01000001.1"/>
</dbReference>
<proteinExistence type="predicted"/>
<dbReference type="Gene3D" id="1.10.260.40">
    <property type="entry name" value="lambda repressor-like DNA-binding domains"/>
    <property type="match status" value="1"/>
</dbReference>
<evidence type="ECO:0000313" key="2">
    <source>
        <dbReference type="Proteomes" id="UP000433309"/>
    </source>
</evidence>
<dbReference type="GO" id="GO:0003677">
    <property type="term" value="F:DNA binding"/>
    <property type="evidence" value="ECO:0007669"/>
    <property type="project" value="InterPro"/>
</dbReference>
<dbReference type="Pfam" id="PF15943">
    <property type="entry name" value="YdaS_toxin"/>
    <property type="match status" value="1"/>
</dbReference>
<dbReference type="EMBL" id="WKJK01000001">
    <property type="protein sequence ID" value="MRW88831.1"/>
    <property type="molecule type" value="Genomic_DNA"/>
</dbReference>
<protein>
    <submittedName>
        <fullName evidence="1">Transcriptional regulator</fullName>
    </submittedName>
</protein>
<sequence>MKTESSSPIERAVELTDGVANLAAACNVSAQAVYKWLKKGHPPVERCEAIERAVGGRVTKFELLQPAFDTATTGEPHAHP</sequence>
<organism evidence="1 2">
    <name type="scientific">Duganella guangzhouensis</name>
    <dbReference type="NCBI Taxonomy" id="2666084"/>
    <lineage>
        <taxon>Bacteria</taxon>
        <taxon>Pseudomonadati</taxon>
        <taxon>Pseudomonadota</taxon>
        <taxon>Betaproteobacteria</taxon>
        <taxon>Burkholderiales</taxon>
        <taxon>Oxalobacteraceae</taxon>
        <taxon>Telluria group</taxon>
        <taxon>Duganella</taxon>
    </lineage>
</organism>
<keyword evidence="2" id="KW-1185">Reference proteome</keyword>
<accession>A0A6I2KTB5</accession>
<dbReference type="Proteomes" id="UP000433309">
    <property type="component" value="Unassembled WGS sequence"/>
</dbReference>
<dbReference type="InterPro" id="IPR031856">
    <property type="entry name" value="YdaS_toxin-like"/>
</dbReference>
<dbReference type="SUPFAM" id="SSF47413">
    <property type="entry name" value="lambda repressor-like DNA-binding domains"/>
    <property type="match status" value="1"/>
</dbReference>